<reference evidence="2 3" key="1">
    <citation type="submission" date="2017-04" db="EMBL/GenBank/DDBJ databases">
        <authorList>
            <person name="Afonso C.L."/>
            <person name="Miller P.J."/>
            <person name="Scott M.A."/>
            <person name="Spackman E."/>
            <person name="Goraichik I."/>
            <person name="Dimitrov K.M."/>
            <person name="Suarez D.L."/>
            <person name="Swayne D.E."/>
        </authorList>
    </citation>
    <scope>NUCLEOTIDE SEQUENCE [LARGE SCALE GENOMIC DNA]</scope>
    <source>
        <strain evidence="2 3">VK13</strain>
    </source>
</reference>
<dbReference type="Pfam" id="PF07883">
    <property type="entry name" value="Cupin_2"/>
    <property type="match status" value="1"/>
</dbReference>
<dbReference type="AlphaFoldDB" id="A0A1W2BMK3"/>
<gene>
    <name evidence="2" type="ORF">SAMN06296008_11425</name>
</gene>
<dbReference type="Proteomes" id="UP000192708">
    <property type="component" value="Unassembled WGS sequence"/>
</dbReference>
<feature type="domain" description="Cupin type-2" evidence="1">
    <location>
        <begin position="77"/>
        <end position="148"/>
    </location>
</feature>
<dbReference type="EMBL" id="FWXJ01000014">
    <property type="protein sequence ID" value="SMC74066.1"/>
    <property type="molecule type" value="Genomic_DNA"/>
</dbReference>
<organism evidence="2 3">
    <name type="scientific">Polynucleobacter kasalickyi</name>
    <dbReference type="NCBI Taxonomy" id="1938817"/>
    <lineage>
        <taxon>Bacteria</taxon>
        <taxon>Pseudomonadati</taxon>
        <taxon>Pseudomonadota</taxon>
        <taxon>Betaproteobacteria</taxon>
        <taxon>Burkholderiales</taxon>
        <taxon>Burkholderiaceae</taxon>
        <taxon>Polynucleobacter</taxon>
    </lineage>
</organism>
<proteinExistence type="predicted"/>
<dbReference type="RefSeq" id="WP_084285170.1">
    <property type="nucleotide sequence ID" value="NZ_FWXJ01000014.1"/>
</dbReference>
<dbReference type="InterPro" id="IPR014710">
    <property type="entry name" value="RmlC-like_jellyroll"/>
</dbReference>
<protein>
    <submittedName>
        <fullName evidence="2">Cupin domain-containing protein</fullName>
    </submittedName>
</protein>
<evidence type="ECO:0000313" key="3">
    <source>
        <dbReference type="Proteomes" id="UP000192708"/>
    </source>
</evidence>
<dbReference type="SUPFAM" id="SSF51182">
    <property type="entry name" value="RmlC-like cupins"/>
    <property type="match status" value="1"/>
</dbReference>
<dbReference type="InterPro" id="IPR013096">
    <property type="entry name" value="Cupin_2"/>
</dbReference>
<evidence type="ECO:0000313" key="2">
    <source>
        <dbReference type="EMBL" id="SMC74066.1"/>
    </source>
</evidence>
<sequence length="193" mass="21078">MKGLEISPSEMEQYVARFNDLSPSKKSFKVENTGIPGEAYEMIAAHSVYSIMAPEGNTRKAAKPGVIGVPGLEVAIAECPPGNGPALHNHQRTVETFMCLTGQYEIVWGNNGEHSVVLEPFDLCSVPPGVYRRFKNVSQVPNAKLLVLVQGKVEDTFGDVAFDPRIATEVESRWGPEVIKNFKNIGITFGESN</sequence>
<accession>A0A1W2BMK3</accession>
<dbReference type="OrthoDB" id="6058at2"/>
<keyword evidence="3" id="KW-1185">Reference proteome</keyword>
<evidence type="ECO:0000259" key="1">
    <source>
        <dbReference type="Pfam" id="PF07883"/>
    </source>
</evidence>
<dbReference type="STRING" id="1938817.SAMN06296008_11425"/>
<dbReference type="Gene3D" id="2.60.120.10">
    <property type="entry name" value="Jelly Rolls"/>
    <property type="match status" value="1"/>
</dbReference>
<dbReference type="InterPro" id="IPR011051">
    <property type="entry name" value="RmlC_Cupin_sf"/>
</dbReference>
<name>A0A1W2BMK3_9BURK</name>